<keyword evidence="10" id="KW-0066">ATP synthesis</keyword>
<dbReference type="Pfam" id="PF00119">
    <property type="entry name" value="ATP-synt_A"/>
    <property type="match status" value="1"/>
</dbReference>
<dbReference type="Gene3D" id="1.20.120.220">
    <property type="entry name" value="ATP synthase, F0 complex, subunit A"/>
    <property type="match status" value="1"/>
</dbReference>
<geneLocation type="mitochondrion" evidence="13"/>
<dbReference type="PROSITE" id="PS00449">
    <property type="entry name" value="ATPASE_A"/>
    <property type="match status" value="1"/>
</dbReference>
<dbReference type="EMBL" id="MW199172">
    <property type="protein sequence ID" value="QPN54264.1"/>
    <property type="molecule type" value="Genomic_DNA"/>
</dbReference>
<dbReference type="SUPFAM" id="SSF81336">
    <property type="entry name" value="F1F0 ATP synthase subunit A"/>
    <property type="match status" value="1"/>
</dbReference>
<keyword evidence="3" id="KW-0813">Transport</keyword>
<dbReference type="InterPro" id="IPR045083">
    <property type="entry name" value="ATP_synth_F0_asu_bact/mt"/>
</dbReference>
<keyword evidence="6" id="KW-0375">Hydrogen ion transport</keyword>
<evidence type="ECO:0000256" key="12">
    <source>
        <dbReference type="SAM" id="Phobius"/>
    </source>
</evidence>
<evidence type="ECO:0000256" key="11">
    <source>
        <dbReference type="RuleBase" id="RU004450"/>
    </source>
</evidence>
<dbReference type="GO" id="GO:0045259">
    <property type="term" value="C:proton-transporting ATP synthase complex"/>
    <property type="evidence" value="ECO:0007669"/>
    <property type="project" value="UniProtKB-KW"/>
</dbReference>
<keyword evidence="7 12" id="KW-1133">Transmembrane helix</keyword>
<comment type="similarity">
    <text evidence="2">Belongs to the ATPase A chain family.</text>
</comment>
<feature type="transmembrane region" description="Helical" evidence="12">
    <location>
        <begin position="12"/>
        <end position="29"/>
    </location>
</feature>
<evidence type="ECO:0000256" key="2">
    <source>
        <dbReference type="ARBA" id="ARBA00006810"/>
    </source>
</evidence>
<organism evidence="13">
    <name type="scientific">Myrsidea sp. ADS-2020</name>
    <dbReference type="NCBI Taxonomy" id="2794901"/>
    <lineage>
        <taxon>Eukaryota</taxon>
        <taxon>Metazoa</taxon>
        <taxon>Ecdysozoa</taxon>
        <taxon>Arthropoda</taxon>
        <taxon>Hexapoda</taxon>
        <taxon>Insecta</taxon>
        <taxon>Pterygota</taxon>
        <taxon>Neoptera</taxon>
        <taxon>Paraneoptera</taxon>
        <taxon>Psocodea</taxon>
        <taxon>Troctomorpha</taxon>
        <taxon>Phthiraptera</taxon>
        <taxon>Amblycera</taxon>
        <taxon>Menoponidae</taxon>
        <taxon>Myrsidea</taxon>
    </lineage>
</organism>
<accession>A0A7T1M884</accession>
<keyword evidence="9 12" id="KW-0472">Membrane</keyword>
<evidence type="ECO:0000256" key="1">
    <source>
        <dbReference type="ARBA" id="ARBA00004141"/>
    </source>
</evidence>
<dbReference type="InterPro" id="IPR023011">
    <property type="entry name" value="ATP_synth_F0_asu_AS"/>
</dbReference>
<gene>
    <name evidence="13" type="primary">atp6</name>
</gene>
<keyword evidence="4" id="KW-0138">CF(0)</keyword>
<dbReference type="CDD" id="cd00310">
    <property type="entry name" value="ATP-synt_Fo_a_6"/>
    <property type="match status" value="1"/>
</dbReference>
<feature type="transmembrane region" description="Helical" evidence="12">
    <location>
        <begin position="114"/>
        <end position="138"/>
    </location>
</feature>
<sequence length="217" mass="24443">MTSLMSIFDPSMSIHYLGWSGMLLGVLVFKNVFWKVSSLVLLLLELVIHLLLKLYKSQSTLFVALFLFIMNMNLVGLLPLVFSPTSHLSFNITLSLILWLGMLLWYWLNNSSQFLSHLTPLGSPLVLSPVLVLIELISNLIRPLTLSLRLMANIMAGHMILTLISKGVFNLSIVVSAPLFVILVGFTMFEFGVALIQSYVFTSLMALYWEESDKMSH</sequence>
<dbReference type="PANTHER" id="PTHR11410">
    <property type="entry name" value="ATP SYNTHASE SUBUNIT A"/>
    <property type="match status" value="1"/>
</dbReference>
<evidence type="ECO:0000256" key="7">
    <source>
        <dbReference type="ARBA" id="ARBA00022989"/>
    </source>
</evidence>
<name>A0A7T1M884_9NEOP</name>
<dbReference type="NCBIfam" id="TIGR01131">
    <property type="entry name" value="ATP_synt_6_or_A"/>
    <property type="match status" value="1"/>
</dbReference>
<dbReference type="InterPro" id="IPR000568">
    <property type="entry name" value="ATP_synth_F0_asu"/>
</dbReference>
<evidence type="ECO:0000256" key="10">
    <source>
        <dbReference type="ARBA" id="ARBA00023310"/>
    </source>
</evidence>
<keyword evidence="5 12" id="KW-0812">Transmembrane</keyword>
<evidence type="ECO:0000313" key="13">
    <source>
        <dbReference type="EMBL" id="QPN54264.1"/>
    </source>
</evidence>
<feature type="transmembrane region" description="Helical" evidence="12">
    <location>
        <begin position="61"/>
        <end position="81"/>
    </location>
</feature>
<feature type="transmembrane region" description="Helical" evidence="12">
    <location>
        <begin position="88"/>
        <end position="108"/>
    </location>
</feature>
<dbReference type="InterPro" id="IPR035908">
    <property type="entry name" value="F0_ATP_A_sf"/>
</dbReference>
<evidence type="ECO:0000256" key="8">
    <source>
        <dbReference type="ARBA" id="ARBA00023065"/>
    </source>
</evidence>
<evidence type="ECO:0000256" key="6">
    <source>
        <dbReference type="ARBA" id="ARBA00022781"/>
    </source>
</evidence>
<dbReference type="GO" id="GO:0046933">
    <property type="term" value="F:proton-transporting ATP synthase activity, rotational mechanism"/>
    <property type="evidence" value="ECO:0007669"/>
    <property type="project" value="TreeGrafter"/>
</dbReference>
<evidence type="ECO:0000256" key="3">
    <source>
        <dbReference type="ARBA" id="ARBA00022448"/>
    </source>
</evidence>
<dbReference type="GO" id="GO:0005743">
    <property type="term" value="C:mitochondrial inner membrane"/>
    <property type="evidence" value="ECO:0007669"/>
    <property type="project" value="UniProtKB-SubCell"/>
</dbReference>
<protein>
    <recommendedName>
        <fullName evidence="11">ATP synthase subunit a</fullName>
    </recommendedName>
</protein>
<evidence type="ECO:0000256" key="9">
    <source>
        <dbReference type="ARBA" id="ARBA00023136"/>
    </source>
</evidence>
<proteinExistence type="inferred from homology"/>
<comment type="subcellular location">
    <subcellularLocation>
        <location evidence="1">Membrane</location>
        <topology evidence="1">Multi-pass membrane protein</topology>
    </subcellularLocation>
    <subcellularLocation>
        <location evidence="11">Mitochondrion inner membrane</location>
        <topology evidence="11">Multi-pass membrane protein</topology>
    </subcellularLocation>
</comment>
<evidence type="ECO:0000256" key="4">
    <source>
        <dbReference type="ARBA" id="ARBA00022547"/>
    </source>
</evidence>
<reference evidence="13" key="1">
    <citation type="journal article" date="2020" name="Gene">
        <title>Structure, gene order, and nucleotide composition of mitochondrial genomes in parasitic lice from Amblycera.</title>
        <authorList>
            <person name="Sweet A.D."/>
            <person name="Johnson K.P."/>
            <person name="Cao Y."/>
            <person name="de Moya R.S."/>
            <person name="Skinner R.K."/>
            <person name="Tan M."/>
            <person name="Virrueta-Herrera S."/>
            <person name="Cameron S.L."/>
        </authorList>
    </citation>
    <scope>NUCLEOTIDE SEQUENCE</scope>
    <source>
        <strain evidence="13">Mysp</strain>
    </source>
</reference>
<keyword evidence="13" id="KW-0496">Mitochondrion</keyword>
<dbReference type="AlphaFoldDB" id="A0A7T1M884"/>
<keyword evidence="8" id="KW-0406">Ion transport</keyword>
<dbReference type="PRINTS" id="PR00123">
    <property type="entry name" value="ATPASEA"/>
</dbReference>
<evidence type="ECO:0000256" key="5">
    <source>
        <dbReference type="ARBA" id="ARBA00022692"/>
    </source>
</evidence>
<dbReference type="PANTHER" id="PTHR11410:SF0">
    <property type="entry name" value="ATP SYNTHASE SUBUNIT A"/>
    <property type="match status" value="1"/>
</dbReference>